<sequence length="307" mass="31695">MGALGVALLVIATAALAARFLPAVNRTVLLTAALSPYLMLGAPVAAVAFAASGRGAPATGAAVVTAAALATQLPSFVRRRAPSGPVLRFVTANLRYGQADPVAVAELAQRHADVLAVQELTPELADALSARLAAAFPFAMLRPGERASGVGLWSRHPVLGTGSDERFQRGFITARIRVPGLSTPATVVCTHLSPPRSAFGSWRADIARLGPALKRVSTEGPVVVGCDLNATADVRVFRALLRDGYADGAGQAGAGFLRTHPDDLPVPRVVAVDHVLTRDATVTGIRAVRVPGSDHRALVATVVLGRA</sequence>
<dbReference type="Pfam" id="PF03372">
    <property type="entry name" value="Exo_endo_phos"/>
    <property type="match status" value="1"/>
</dbReference>
<feature type="transmembrane region" description="Helical" evidence="1">
    <location>
        <begin position="27"/>
        <end position="51"/>
    </location>
</feature>
<reference evidence="3" key="2">
    <citation type="submission" date="2014-03" db="EMBL/GenBank/DDBJ databases">
        <authorList>
            <person name="Urmite Genomes"/>
        </authorList>
    </citation>
    <scope>NUCLEOTIDE SEQUENCE</scope>
    <source>
        <strain evidence="3">DSM 44829</strain>
    </source>
</reference>
<dbReference type="SUPFAM" id="SSF56219">
    <property type="entry name" value="DNase I-like"/>
    <property type="match status" value="1"/>
</dbReference>
<dbReference type="Gene3D" id="3.60.10.10">
    <property type="entry name" value="Endonuclease/exonuclease/phosphatase"/>
    <property type="match status" value="1"/>
</dbReference>
<evidence type="ECO:0000313" key="4">
    <source>
        <dbReference type="Proteomes" id="UP000028870"/>
    </source>
</evidence>
<organism evidence="3 4">
    <name type="scientific">Mycolicibacterium cosmeticum</name>
    <dbReference type="NCBI Taxonomy" id="258533"/>
    <lineage>
        <taxon>Bacteria</taxon>
        <taxon>Bacillati</taxon>
        <taxon>Actinomycetota</taxon>
        <taxon>Actinomycetes</taxon>
        <taxon>Mycobacteriales</taxon>
        <taxon>Mycobacteriaceae</taxon>
        <taxon>Mycolicibacterium</taxon>
    </lineage>
</organism>
<reference evidence="3" key="1">
    <citation type="submission" date="2014-03" db="EMBL/GenBank/DDBJ databases">
        <title>Draft Genome Sequence of Mycobacterium cosmeticum DSM 44829.</title>
        <authorList>
            <person name="Croce O."/>
            <person name="Robert C."/>
            <person name="Raoult D."/>
            <person name="Drancourt M."/>
        </authorList>
    </citation>
    <scope>NUCLEOTIDE SEQUENCE [LARGE SCALE GENOMIC DNA]</scope>
    <source>
        <strain evidence="3">DSM 44829</strain>
    </source>
</reference>
<evidence type="ECO:0000259" key="2">
    <source>
        <dbReference type="Pfam" id="PF03372"/>
    </source>
</evidence>
<evidence type="ECO:0000313" key="3">
    <source>
        <dbReference type="EMBL" id="CDO09665.1"/>
    </source>
</evidence>
<gene>
    <name evidence="3" type="ORF">BN977_04493</name>
</gene>
<protein>
    <submittedName>
        <fullName evidence="3">Metal-dependent hydrolase</fullName>
    </submittedName>
</protein>
<keyword evidence="1" id="KW-1133">Transmembrane helix</keyword>
<comment type="caution">
    <text evidence="3">The sequence shown here is derived from an EMBL/GenBank/DDBJ whole genome shotgun (WGS) entry which is preliminary data.</text>
</comment>
<feature type="domain" description="Endonuclease/exonuclease/phosphatase" evidence="2">
    <location>
        <begin position="90"/>
        <end position="295"/>
    </location>
</feature>
<keyword evidence="4" id="KW-1185">Reference proteome</keyword>
<dbReference type="Proteomes" id="UP000028870">
    <property type="component" value="Unassembled WGS sequence"/>
</dbReference>
<keyword evidence="1" id="KW-0812">Transmembrane</keyword>
<dbReference type="EMBL" id="CCBB010000003">
    <property type="protein sequence ID" value="CDO09665.1"/>
    <property type="molecule type" value="Genomic_DNA"/>
</dbReference>
<accession>W9BLH6</accession>
<proteinExistence type="predicted"/>
<dbReference type="GO" id="GO:0016787">
    <property type="term" value="F:hydrolase activity"/>
    <property type="evidence" value="ECO:0007669"/>
    <property type="project" value="UniProtKB-KW"/>
</dbReference>
<dbReference type="RefSeq" id="WP_234709656.1">
    <property type="nucleotide sequence ID" value="NZ_CCBB010000003.1"/>
</dbReference>
<dbReference type="eggNOG" id="COG3021">
    <property type="taxonomic scope" value="Bacteria"/>
</dbReference>
<dbReference type="InterPro" id="IPR036691">
    <property type="entry name" value="Endo/exonu/phosph_ase_sf"/>
</dbReference>
<dbReference type="InterPro" id="IPR005135">
    <property type="entry name" value="Endo/exonuclease/phosphatase"/>
</dbReference>
<keyword evidence="1" id="KW-0472">Membrane</keyword>
<evidence type="ECO:0000256" key="1">
    <source>
        <dbReference type="SAM" id="Phobius"/>
    </source>
</evidence>
<name>W9BLH6_MYCCO</name>
<keyword evidence="3" id="KW-0378">Hydrolase</keyword>
<dbReference type="STRING" id="258533.BN977_04493"/>
<dbReference type="AlphaFoldDB" id="W9BLH6"/>